<dbReference type="Proteomes" id="UP000229315">
    <property type="component" value="Unassembled WGS sequence"/>
</dbReference>
<evidence type="ECO:0000256" key="1">
    <source>
        <dbReference type="SAM" id="MobiDB-lite"/>
    </source>
</evidence>
<sequence length="94" mass="10359">MSQEFDFNSVPAKIYVDTAHIRVINGILHLALESGDDVECYTVPLPLAKLIGKAITNQVAEIEEKSGVTFDSRLPNEPVVSPWTSNKDDTKDSK</sequence>
<protein>
    <submittedName>
        <fullName evidence="2">Uncharacterized protein</fullName>
    </submittedName>
</protein>
<organism evidence="2 3">
    <name type="scientific">Candidatus Kaiserbacteria bacterium CG10_big_fil_rev_8_21_14_0_10_45_20</name>
    <dbReference type="NCBI Taxonomy" id="1974607"/>
    <lineage>
        <taxon>Bacteria</taxon>
        <taxon>Candidatus Kaiseribacteriota</taxon>
    </lineage>
</organism>
<feature type="region of interest" description="Disordered" evidence="1">
    <location>
        <begin position="71"/>
        <end position="94"/>
    </location>
</feature>
<comment type="caution">
    <text evidence="2">The sequence shown here is derived from an EMBL/GenBank/DDBJ whole genome shotgun (WGS) entry which is preliminary data.</text>
</comment>
<evidence type="ECO:0000313" key="2">
    <source>
        <dbReference type="EMBL" id="PIR85493.1"/>
    </source>
</evidence>
<gene>
    <name evidence="2" type="ORF">COU15_00150</name>
</gene>
<reference evidence="3" key="1">
    <citation type="submission" date="2017-09" db="EMBL/GenBank/DDBJ databases">
        <title>Depth-based differentiation of microbial function through sediment-hosted aquifers and enrichment of novel symbionts in the deep terrestrial subsurface.</title>
        <authorList>
            <person name="Probst A.J."/>
            <person name="Ladd B."/>
            <person name="Jarett J.K."/>
            <person name="Geller-Mcgrath D.E."/>
            <person name="Sieber C.M.K."/>
            <person name="Emerson J.B."/>
            <person name="Anantharaman K."/>
            <person name="Thomas B.C."/>
            <person name="Malmstrom R."/>
            <person name="Stieglmeier M."/>
            <person name="Klingl A."/>
            <person name="Woyke T."/>
            <person name="Ryan C.M."/>
            <person name="Banfield J.F."/>
        </authorList>
    </citation>
    <scope>NUCLEOTIDE SEQUENCE [LARGE SCALE GENOMIC DNA]</scope>
</reference>
<accession>A0A2H0UGF6</accession>
<proteinExistence type="predicted"/>
<dbReference type="AlphaFoldDB" id="A0A2H0UGF6"/>
<dbReference type="EMBL" id="PFBH01000001">
    <property type="protein sequence ID" value="PIR85493.1"/>
    <property type="molecule type" value="Genomic_DNA"/>
</dbReference>
<name>A0A2H0UGF6_9BACT</name>
<evidence type="ECO:0000313" key="3">
    <source>
        <dbReference type="Proteomes" id="UP000229315"/>
    </source>
</evidence>